<reference evidence="2 3" key="1">
    <citation type="submission" date="2016-11" db="EMBL/GenBank/DDBJ databases">
        <authorList>
            <person name="Jaros S."/>
            <person name="Januszkiewicz K."/>
            <person name="Wedrychowicz H."/>
        </authorList>
    </citation>
    <scope>NUCLEOTIDE SEQUENCE [LARGE SCALE GENOMIC DNA]</scope>
    <source>
        <strain evidence="2 3">DSM 21864</strain>
    </source>
</reference>
<feature type="transmembrane region" description="Helical" evidence="1">
    <location>
        <begin position="103"/>
        <end position="122"/>
    </location>
</feature>
<sequence>MKILNNLLTENLLYYVSAFVLIINALVRFNPKIVLNINEQQATILNDIEIIPTGLFTFCDVYLLLFFIIIIYFFLGSDFTNSMEDISLAVGGSKINKFMYRKLYTTLIVYAFLYLVSFINIYTLYKKILPPNVEIIRLTEILFYSFTTNIFIISLSLVILFLIRNIPISMIIISSYYLVEESLWRCKVTQRMGILGHLYHYYDYLEGERVTIKLLYIIASLILLYIAYRLSSRKKVSLFKYLNI</sequence>
<dbReference type="AlphaFoldDB" id="A0A1M6FDZ0"/>
<evidence type="ECO:0000256" key="1">
    <source>
        <dbReference type="SAM" id="Phobius"/>
    </source>
</evidence>
<name>A0A1M6FDZ0_9CLOT</name>
<gene>
    <name evidence="2" type="ORF">SAMN05444401_1906</name>
</gene>
<keyword evidence="1" id="KW-0812">Transmembrane</keyword>
<evidence type="ECO:0008006" key="4">
    <source>
        <dbReference type="Google" id="ProtNLM"/>
    </source>
</evidence>
<organism evidence="2 3">
    <name type="scientific">Clostridium amylolyticum</name>
    <dbReference type="NCBI Taxonomy" id="1121298"/>
    <lineage>
        <taxon>Bacteria</taxon>
        <taxon>Bacillati</taxon>
        <taxon>Bacillota</taxon>
        <taxon>Clostridia</taxon>
        <taxon>Eubacteriales</taxon>
        <taxon>Clostridiaceae</taxon>
        <taxon>Clostridium</taxon>
    </lineage>
</organism>
<keyword evidence="1" id="KW-0472">Membrane</keyword>
<dbReference type="STRING" id="1121298.SAMN05444401_1906"/>
<dbReference type="EMBL" id="FQZO01000002">
    <property type="protein sequence ID" value="SHI95866.1"/>
    <property type="molecule type" value="Genomic_DNA"/>
</dbReference>
<feature type="transmembrane region" description="Helical" evidence="1">
    <location>
        <begin position="142"/>
        <end position="163"/>
    </location>
</feature>
<protein>
    <recommendedName>
        <fullName evidence="4">ABC-2 family transporter protein</fullName>
    </recommendedName>
</protein>
<evidence type="ECO:0000313" key="3">
    <source>
        <dbReference type="Proteomes" id="UP000184080"/>
    </source>
</evidence>
<proteinExistence type="predicted"/>
<dbReference type="Proteomes" id="UP000184080">
    <property type="component" value="Unassembled WGS sequence"/>
</dbReference>
<feature type="transmembrane region" description="Helical" evidence="1">
    <location>
        <begin position="214"/>
        <end position="231"/>
    </location>
</feature>
<keyword evidence="3" id="KW-1185">Reference proteome</keyword>
<keyword evidence="1" id="KW-1133">Transmembrane helix</keyword>
<feature type="transmembrane region" description="Helical" evidence="1">
    <location>
        <begin position="12"/>
        <end position="30"/>
    </location>
</feature>
<accession>A0A1M6FDZ0</accession>
<evidence type="ECO:0000313" key="2">
    <source>
        <dbReference type="EMBL" id="SHI95866.1"/>
    </source>
</evidence>
<feature type="transmembrane region" description="Helical" evidence="1">
    <location>
        <begin position="50"/>
        <end position="75"/>
    </location>
</feature>